<proteinExistence type="inferred from homology"/>
<keyword evidence="3 10" id="KW-0812">Transmembrane</keyword>
<dbReference type="Pfam" id="PF20519">
    <property type="entry name" value="Polycystin_dom"/>
    <property type="match status" value="1"/>
</dbReference>
<feature type="transmembrane region" description="Helical" evidence="10">
    <location>
        <begin position="2814"/>
        <end position="2832"/>
    </location>
</feature>
<feature type="transmembrane region" description="Helical" evidence="10">
    <location>
        <begin position="2902"/>
        <end position="2922"/>
    </location>
</feature>
<keyword evidence="5 10" id="KW-1133">Transmembrane helix</keyword>
<comment type="caution">
    <text evidence="12">The sequence shown here is derived from an EMBL/GenBank/DDBJ whole genome shotgun (WGS) entry which is preliminary data.</text>
</comment>
<dbReference type="InterPro" id="IPR046791">
    <property type="entry name" value="Polycystin_dom"/>
</dbReference>
<keyword evidence="6 10" id="KW-0472">Membrane</keyword>
<dbReference type="InterPro" id="IPR003915">
    <property type="entry name" value="PKD_2"/>
</dbReference>
<dbReference type="Gene3D" id="1.10.287.70">
    <property type="match status" value="1"/>
</dbReference>
<dbReference type="GO" id="GO:0005509">
    <property type="term" value="F:calcium ion binding"/>
    <property type="evidence" value="ECO:0007669"/>
    <property type="project" value="InterPro"/>
</dbReference>
<dbReference type="SMART" id="SM00308">
    <property type="entry name" value="LH2"/>
    <property type="match status" value="1"/>
</dbReference>
<name>A0A820P7N9_9BILA</name>
<evidence type="ECO:0000256" key="5">
    <source>
        <dbReference type="ARBA" id="ARBA00022989"/>
    </source>
</evidence>
<feature type="repeat" description="NHL" evidence="9">
    <location>
        <begin position="159"/>
        <end position="202"/>
    </location>
</feature>
<dbReference type="SUPFAM" id="SSF101898">
    <property type="entry name" value="NHL repeat"/>
    <property type="match status" value="1"/>
</dbReference>
<feature type="transmembrane region" description="Helical" evidence="10">
    <location>
        <begin position="2555"/>
        <end position="2574"/>
    </location>
</feature>
<evidence type="ECO:0000256" key="8">
    <source>
        <dbReference type="PROSITE-ProRule" id="PRU00152"/>
    </source>
</evidence>
<evidence type="ECO:0000256" key="10">
    <source>
        <dbReference type="SAM" id="Phobius"/>
    </source>
</evidence>
<dbReference type="InterPro" id="IPR001024">
    <property type="entry name" value="PLAT/LH2_dom"/>
</dbReference>
<dbReference type="EMBL" id="CAJOBO010001680">
    <property type="protein sequence ID" value="CAF4400651.1"/>
    <property type="molecule type" value="Genomic_DNA"/>
</dbReference>
<feature type="transmembrane region" description="Helical" evidence="10">
    <location>
        <begin position="2942"/>
        <end position="2964"/>
    </location>
</feature>
<dbReference type="Pfam" id="PF01477">
    <property type="entry name" value="PLAT"/>
    <property type="match status" value="1"/>
</dbReference>
<reference evidence="12" key="1">
    <citation type="submission" date="2021-02" db="EMBL/GenBank/DDBJ databases">
        <authorList>
            <person name="Nowell W R."/>
        </authorList>
    </citation>
    <scope>NUCLEOTIDE SEQUENCE</scope>
</reference>
<dbReference type="GO" id="GO:0016020">
    <property type="term" value="C:membrane"/>
    <property type="evidence" value="ECO:0007669"/>
    <property type="project" value="UniProtKB-SubCell"/>
</dbReference>
<dbReference type="GO" id="GO:0005262">
    <property type="term" value="F:calcium channel activity"/>
    <property type="evidence" value="ECO:0007669"/>
    <property type="project" value="TreeGrafter"/>
</dbReference>
<protein>
    <recommendedName>
        <fullName evidence="11">PLAT domain-containing protein</fullName>
    </recommendedName>
</protein>
<comment type="caution">
    <text evidence="8">Lacks conserved residue(s) required for the propagation of feature annotation.</text>
</comment>
<evidence type="ECO:0000256" key="4">
    <source>
        <dbReference type="ARBA" id="ARBA00022737"/>
    </source>
</evidence>
<dbReference type="Gene3D" id="2.60.60.20">
    <property type="entry name" value="PLAT/LH2 domain"/>
    <property type="match status" value="1"/>
</dbReference>
<dbReference type="Pfam" id="PF00520">
    <property type="entry name" value="Ion_trans"/>
    <property type="match status" value="1"/>
</dbReference>
<dbReference type="InterPro" id="IPR011042">
    <property type="entry name" value="6-blade_b-propeller_TolB-like"/>
</dbReference>
<accession>A0A820P7N9</accession>
<dbReference type="PROSITE" id="PS51125">
    <property type="entry name" value="NHL"/>
    <property type="match status" value="6"/>
</dbReference>
<dbReference type="SUPFAM" id="SSF63829">
    <property type="entry name" value="Calcium-dependent phosphotriesterase"/>
    <property type="match status" value="1"/>
</dbReference>
<dbReference type="InterPro" id="IPR051223">
    <property type="entry name" value="Polycystin"/>
</dbReference>
<feature type="repeat" description="NHL" evidence="9">
    <location>
        <begin position="66"/>
        <end position="105"/>
    </location>
</feature>
<organism evidence="12 13">
    <name type="scientific">Rotaria socialis</name>
    <dbReference type="NCBI Taxonomy" id="392032"/>
    <lineage>
        <taxon>Eukaryota</taxon>
        <taxon>Metazoa</taxon>
        <taxon>Spiralia</taxon>
        <taxon>Gnathifera</taxon>
        <taxon>Rotifera</taxon>
        <taxon>Eurotatoria</taxon>
        <taxon>Bdelloidea</taxon>
        <taxon>Philodinida</taxon>
        <taxon>Philodinidae</taxon>
        <taxon>Rotaria</taxon>
    </lineage>
</organism>
<dbReference type="CDD" id="cd05819">
    <property type="entry name" value="NHL"/>
    <property type="match status" value="3"/>
</dbReference>
<comment type="subcellular location">
    <subcellularLocation>
        <location evidence="1">Membrane</location>
        <topology evidence="1">Multi-pass membrane protein</topology>
    </subcellularLocation>
</comment>
<evidence type="ECO:0000313" key="13">
    <source>
        <dbReference type="Proteomes" id="UP000663851"/>
    </source>
</evidence>
<feature type="repeat" description="NHL" evidence="9">
    <location>
        <begin position="695"/>
        <end position="734"/>
    </location>
</feature>
<feature type="repeat" description="NHL" evidence="9">
    <location>
        <begin position="493"/>
        <end position="536"/>
    </location>
</feature>
<comment type="similarity">
    <text evidence="2">Belongs to the polycystin family.</text>
</comment>
<feature type="disulfide bond" evidence="7">
    <location>
        <begin position="2664"/>
        <end position="2677"/>
    </location>
</feature>
<feature type="transmembrane region" description="Helical" evidence="10">
    <location>
        <begin position="3000"/>
        <end position="3025"/>
    </location>
</feature>
<feature type="transmembrane region" description="Helical" evidence="10">
    <location>
        <begin position="2416"/>
        <end position="2443"/>
    </location>
</feature>
<evidence type="ECO:0000256" key="1">
    <source>
        <dbReference type="ARBA" id="ARBA00004141"/>
    </source>
</evidence>
<dbReference type="SUPFAM" id="SSF49723">
    <property type="entry name" value="Lipase/lipooxygenase domain (PLAT/LH2 domain)"/>
    <property type="match status" value="1"/>
</dbReference>
<evidence type="ECO:0000256" key="9">
    <source>
        <dbReference type="PROSITE-ProRule" id="PRU00504"/>
    </source>
</evidence>
<dbReference type="InterPro" id="IPR001258">
    <property type="entry name" value="NHL_repeat"/>
</dbReference>
<dbReference type="PROSITE" id="PS50095">
    <property type="entry name" value="PLAT"/>
    <property type="match status" value="1"/>
</dbReference>
<feature type="transmembrane region" description="Helical" evidence="10">
    <location>
        <begin position="2352"/>
        <end position="2373"/>
    </location>
</feature>
<dbReference type="Gene3D" id="2.120.10.30">
    <property type="entry name" value="TolB, C-terminal domain"/>
    <property type="match status" value="4"/>
</dbReference>
<dbReference type="InterPro" id="IPR002859">
    <property type="entry name" value="PKD/REJ-like"/>
</dbReference>
<sequence length="3119" mass="347625">YGGGGVNEVILNNATTLSTVYFNGACWNIFIDTNNSLYCALSSQHQVIKRSLNSSNNNLSVVAGTGCPGFLPYMLYSPSGIFVDINFNLYVADSDNDRIQLFQPGNLNGTTVAGNGAPGTIELSYPVNVVLDAAGYLFIVDCQNNRIVGSGPNGFLCIVGCSGGWGSRSDQLFYPYSMAFDSYGNIYVADTYNNRIQKFYVSGNFCNLSTTTNTMGNITTTLQINSLLTTTPSIGNVALPSNQLNVSLNQPRFCALATWSPDGITIADSSEIGPNAISLFITTNNTIYVVEPSYNNIQVLLADNGNLLGTISGGVQNPYSIFITSAGDIYTDSTAETGQINKLLLNTNNNIPVMYITGNCFDLFIDINSTIYCSAGGLNIVVAKSLYDSLNTSTVVAGTGCSGSLINMLDSPTGIFVDINFNLYVADSNNNRIQLFQPGNLNGTTLAGQGAPETIMLNNPTDVVLDGDGYLFIVDSGNNRIVGSGPNGFRCIVGCSGASGSGPTQLNGPQSIAFDSDGNIYVTDTQNSRLQKFNPSPLSCIISYNEPKICPTALWNPNAAIFADNTMVGIQPTNIFVDAIDGVYVSSPSLNLIRVWSTESMIPTRNLSGNLNDASGIFVIVNGDMYASSGILGDVYRWRVNATNSVLVMNTLWTCFSLFIDINNTLYCSVESQHLVLDFSLNITSNAPTIAAGNGSNGSTSNMLNKPQGIFVDIDFSLYVADCNNDRVQKFNFGKLNGTTVFGNGMFGANTVSCPSGVVIDADGNLFIVDKNNHRIVRSGPIGFQCIVGCTGSYGPALDQLYFPVTMAFDSVGNILVADTNNDRILTFLLDLSYCDTPTTGAMQTTIQLLGEEFSTMQWQSSTVTGLISSRPVIITVAPRTVATTPPATITIPVNNSTTHAASISANNTTIPMTTISANNTTIPMTTIPANNATMHTTDIPPNISTTPMTTLPAGNATIPVNNTVTPTSAIPANNSTTATTTIPSNNATTTTITMITSTISTTTMPVTNTTTPGSSSSTRTSISSYKNCYQPIITLTPANSSLSSPLQYRRSEAFSISSYIQLNCSGSLSNTIEWKISHCTSTICSSETLQEQTIITTLSELYIPELTLDYGTYQFTLTVRMFAARQLSSEASAYIQIIPSNIVVNLVQFGPTMITRGYQQDLILDPGSYSIDPDTITFNASNWNYEYYCRIYPDYSFPSILGTDLPLDDPRTQQFNSSCFSNQSGLNYVGATNSPKSSLIILGNSLKSSQTYQFKVTMLNLQNSSVQGFDYLLVKVERNQQMLIVMGCVISTLCGENVEYQYVNPTTQVALFSTCTDNCQSINNITWNIYQGVMNTTSNVVQWTAFQNVKQYENIWFFGSNTANFTAKNNLFVSNALINYWRFEVVYSSSLQNGSSTIDFEINQSPQNGSCSISPQNGTTTTLFNISCSNWQDSDGVQGYSLQSWTIDYTQQMIIAYSSVSTVQVRLPAGADNTSLLHIVVRIRDTLNCITEYNLSSVIVLADSELINSLVNDLQTSTTNLSNHPLVQVLNSGNQNAISQVINSLSQKFNQINLGSIQSIVANGIPTSNIAVSSLDSQNQPGSSTSFNASVLTEYNEQLNIYANVRDYLITFTTDLIPTNADSIALQATALAQLTQSPNQLTRTASMLGSAKCYQLASTLSSIATSVPYEDVQTAATQIAQCTTNVLTAINGPLQQRTNVLDLDFSRANTLPSDYDTDLELDWSNPNLFADGNDFSWETIEKNRNIYYQKQATNEISTEVEQTISLISSALNIHLNLGQNLTVNTSSIFMSMETISVGSLSNKSIEQIGDARIQMPSNLQFNSTDSSSLSIQSIMQPLASYGNSQSDLKTNLSRSMSLSILDQDKNEISIQTDFDNPIEIIIIRDPNFILPSMTLQNVTSYDSNPHNQLFDLYFINITSNLSISIHFEIHPLNTNLSYLFIYKFDNPPLLNSSIDQIDGWIVFCPSNLTNESIYAYFIDNQKTMSHRSLIYGLRELNSTEFTSFCLNSLQTSPPITNQRFIFTSDYEHRVYTSACYYLDANNNWQSDGLLVGPSTNHYQTQCLSTHLTTFASGFIVLPAPVNWNYVFANADFARNKTVYITLICVLVLYILFIIFARYKDKKDLERLGVTPLPDNHNFDQYFYQILVFTGHRRNAGTKSRVHFIVAGDNDETQIRTFADPQRKILQRGGIDAFIMAVPKSLGSLSYIHIWHDNTGEGESASWFLKYIIVRDLQTTEKFHFICQKWFAVEKGDGAIDYVLPVAGEYQKQEFSYVLSKQAYHSVSDDHLWFSIFSRPSSNKFTRVQRCTCCFVLLLTAMFLNILYYDQSNDAETNTSTRSLSLGPLYISPEQIGIGIIVEVLTFVPSLFLVQFFRRIQSRRVHQMSPLRAAMYKIKQEPIPSETTVKSSDEKKSFRLLFPWWCLFIAYGLSFIVAAISIFFIIVRGIEFGDLKTQKWLASLLSGFFSSIFLIQPIKIIFLTLLFAVFMRNTNEDEQAAEFIDDDNIELNDDEEYLHSIKAESSFIYRSQTVANRLDKVDIARARDRRLKEIQMWSIIREVFTFFVFLSLLYTITYTNVNNNAFYQVDHLQKFFLNTRQIDNDYTKISTISDYWNWLENSFVENIRAQEWYNGQPPSNLSGYINDKSNRLIGWATMRQLRIKPDSCKIAKAVQNLFAHCYDDYSFFNEEKQSFQPGWTNNQTSSSFNSAINQAFTYQTGDELNSSIYVGKHQTYNSGGYAYEFRGRLSDLQSNLSELYQLQWIDRQTRAVLIQLSLYNPNSQFFISCNLLVEFLSSGWIEPQSRFDPISFQTFTSLFQLICSIFYMIFIIAMMIEGIQSFMKMKFAHFRNLRSLIDLGIIICSWANVGIYIWKCQESNRIGDLFKKTNGYVYISLQTAAYVNDLFIYLFGFCCFFGTIKFVHLFRFNRRSMYFIKTLQHASRSLISFAFMVSIIYAAFLTLFYFLFISKVEQCSSILQTIQMLFEMTLLKFDVHDLMEAASLLGPICFSLFIFIVVFICVSMFITIIRESFAFVRNEAKLKPNEDQHILSFMFSKLKQWLGLSKSSELERDEDMRSRYIDPIESFPDKINQLLDVLNQFHREQQLDQSRKEIKLSVDDTFN</sequence>
<evidence type="ECO:0000256" key="6">
    <source>
        <dbReference type="ARBA" id="ARBA00023136"/>
    </source>
</evidence>
<feature type="transmembrane region" description="Helical" evidence="10">
    <location>
        <begin position="2852"/>
        <end position="2870"/>
    </location>
</feature>
<dbReference type="GO" id="GO:0050982">
    <property type="term" value="P:detection of mechanical stimulus"/>
    <property type="evidence" value="ECO:0007669"/>
    <property type="project" value="TreeGrafter"/>
</dbReference>
<evidence type="ECO:0000256" key="7">
    <source>
        <dbReference type="PIRSR" id="PIRSR603915-2"/>
    </source>
</evidence>
<dbReference type="PANTHER" id="PTHR10877">
    <property type="entry name" value="POLYCYSTIN FAMILY MEMBER"/>
    <property type="match status" value="1"/>
</dbReference>
<gene>
    <name evidence="12" type="ORF">HFQ381_LOCUS20063</name>
</gene>
<dbReference type="Pfam" id="PF01436">
    <property type="entry name" value="NHL"/>
    <property type="match status" value="3"/>
</dbReference>
<feature type="domain" description="PLAT" evidence="11">
    <location>
        <begin position="2142"/>
        <end position="2261"/>
    </location>
</feature>
<dbReference type="PRINTS" id="PR01433">
    <property type="entry name" value="POLYCYSTIN2"/>
</dbReference>
<dbReference type="Gene3D" id="2.40.10.500">
    <property type="match status" value="1"/>
</dbReference>
<dbReference type="InterPro" id="IPR005821">
    <property type="entry name" value="Ion_trans_dom"/>
</dbReference>
<dbReference type="Proteomes" id="UP000663851">
    <property type="component" value="Unassembled WGS sequence"/>
</dbReference>
<evidence type="ECO:0000313" key="12">
    <source>
        <dbReference type="EMBL" id="CAF4400651.1"/>
    </source>
</evidence>
<feature type="transmembrane region" description="Helical" evidence="10">
    <location>
        <begin position="2463"/>
        <end position="2486"/>
    </location>
</feature>
<evidence type="ECO:0000256" key="3">
    <source>
        <dbReference type="ARBA" id="ARBA00022692"/>
    </source>
</evidence>
<evidence type="ECO:0000259" key="11">
    <source>
        <dbReference type="PROSITE" id="PS50095"/>
    </source>
</evidence>
<keyword evidence="4" id="KW-0677">Repeat</keyword>
<dbReference type="FunFam" id="2.60.60.20:FF:000022">
    <property type="entry name" value="Uncharacterized protein"/>
    <property type="match status" value="1"/>
</dbReference>
<feature type="repeat" description="NHL" evidence="9">
    <location>
        <begin position="788"/>
        <end position="831"/>
    </location>
</feature>
<feature type="repeat" description="NHL" evidence="9">
    <location>
        <begin position="400"/>
        <end position="439"/>
    </location>
</feature>
<dbReference type="PANTHER" id="PTHR10877:SF194">
    <property type="entry name" value="LOCATION OF VULVA DEFECTIVE 1"/>
    <property type="match status" value="1"/>
</dbReference>
<evidence type="ECO:0000256" key="2">
    <source>
        <dbReference type="ARBA" id="ARBA00007200"/>
    </source>
</evidence>
<feature type="transmembrane region" description="Helical" evidence="10">
    <location>
        <begin position="2304"/>
        <end position="2325"/>
    </location>
</feature>
<feature type="transmembrane region" description="Helical" evidence="10">
    <location>
        <begin position="2099"/>
        <end position="2117"/>
    </location>
</feature>
<dbReference type="SUPFAM" id="SSF63825">
    <property type="entry name" value="YWTD domain"/>
    <property type="match status" value="1"/>
</dbReference>
<feature type="non-terminal residue" evidence="12">
    <location>
        <position position="1"/>
    </location>
</feature>
<dbReference type="InterPro" id="IPR036392">
    <property type="entry name" value="PLAT/LH2_dom_sf"/>
</dbReference>
<dbReference type="Pfam" id="PF02010">
    <property type="entry name" value="REJ"/>
    <property type="match status" value="1"/>
</dbReference>